<dbReference type="AlphaFoldDB" id="A0A7R9JEG7"/>
<dbReference type="EMBL" id="OE186211">
    <property type="protein sequence ID" value="CAD7577827.1"/>
    <property type="molecule type" value="Genomic_DNA"/>
</dbReference>
<gene>
    <name evidence="1" type="ORF">TCMB3V08_LOCUS10371</name>
</gene>
<proteinExistence type="predicted"/>
<accession>A0A7R9JEG7</accession>
<evidence type="ECO:0000313" key="1">
    <source>
        <dbReference type="EMBL" id="CAD7577827.1"/>
    </source>
</evidence>
<protein>
    <submittedName>
        <fullName evidence="1">(California timema) hypothetical protein</fullName>
    </submittedName>
</protein>
<name>A0A7R9JEG7_TIMCA</name>
<sequence length="140" mass="15309">MSVISRQSIDACKNYFRDDLVKTDWQLMACLQTERGRSPFKLNPAAHLTTEKPPPVHPTEIRTSISPSSAVELNTTSALANYATEAGSHAARRRTISDYIFESSVALVCLSSPGSRDRICMGHAQCRSIPWVKVSTSAGV</sequence>
<dbReference type="Gene3D" id="2.40.30.10">
    <property type="entry name" value="Translation factors"/>
    <property type="match status" value="1"/>
</dbReference>
<reference evidence="1" key="1">
    <citation type="submission" date="2020-11" db="EMBL/GenBank/DDBJ databases">
        <authorList>
            <person name="Tran Van P."/>
        </authorList>
    </citation>
    <scope>NUCLEOTIDE SEQUENCE</scope>
</reference>
<organism evidence="1">
    <name type="scientific">Timema californicum</name>
    <name type="common">California timema</name>
    <name type="synonym">Walking stick</name>
    <dbReference type="NCBI Taxonomy" id="61474"/>
    <lineage>
        <taxon>Eukaryota</taxon>
        <taxon>Metazoa</taxon>
        <taxon>Ecdysozoa</taxon>
        <taxon>Arthropoda</taxon>
        <taxon>Hexapoda</taxon>
        <taxon>Insecta</taxon>
        <taxon>Pterygota</taxon>
        <taxon>Neoptera</taxon>
        <taxon>Polyneoptera</taxon>
        <taxon>Phasmatodea</taxon>
        <taxon>Timematodea</taxon>
        <taxon>Timematoidea</taxon>
        <taxon>Timematidae</taxon>
        <taxon>Timema</taxon>
    </lineage>
</organism>